<proteinExistence type="predicted"/>
<evidence type="ECO:0000313" key="3">
    <source>
        <dbReference type="Proteomes" id="UP000007800"/>
    </source>
</evidence>
<feature type="non-terminal residue" evidence="2">
    <location>
        <position position="130"/>
    </location>
</feature>
<feature type="compositionally biased region" description="Basic and acidic residues" evidence="1">
    <location>
        <begin position="83"/>
        <end position="103"/>
    </location>
</feature>
<accession>C5LLH6</accession>
<dbReference type="GeneID" id="9047344"/>
<feature type="compositionally biased region" description="Basic and acidic residues" evidence="1">
    <location>
        <begin position="43"/>
        <end position="53"/>
    </location>
</feature>
<feature type="compositionally biased region" description="Basic residues" evidence="1">
    <location>
        <begin position="22"/>
        <end position="42"/>
    </location>
</feature>
<evidence type="ECO:0000313" key="2">
    <source>
        <dbReference type="EMBL" id="EER02417.1"/>
    </source>
</evidence>
<dbReference type="Proteomes" id="UP000007800">
    <property type="component" value="Unassembled WGS sequence"/>
</dbReference>
<feature type="non-terminal residue" evidence="2">
    <location>
        <position position="1"/>
    </location>
</feature>
<reference evidence="2 3" key="1">
    <citation type="submission" date="2008-07" db="EMBL/GenBank/DDBJ databases">
        <authorList>
            <person name="El-Sayed N."/>
            <person name="Caler E."/>
            <person name="Inman J."/>
            <person name="Amedeo P."/>
            <person name="Hass B."/>
            <person name="Wortman J."/>
        </authorList>
    </citation>
    <scope>NUCLEOTIDE SEQUENCE [LARGE SCALE GENOMIC DNA]</scope>
    <source>
        <strain evidence="3">ATCC 50983 / TXsc</strain>
    </source>
</reference>
<gene>
    <name evidence="2" type="ORF">Pmar_PMAR005702</name>
</gene>
<feature type="region of interest" description="Disordered" evidence="1">
    <location>
        <begin position="14"/>
        <end position="130"/>
    </location>
</feature>
<sequence>GTFQSLLDEAEAAVTEVVNQHERRHHQQQSHRAHRRAHHRGGHREERRKKETGVPRQGGSLSSADDLQPDQPQGKGTSYDNIGGREIRRTERRKHLEDRRQAELLRTGRRPVGGHSNPVEESYEDPDETA</sequence>
<dbReference type="EMBL" id="GG683170">
    <property type="protein sequence ID" value="EER02417.1"/>
    <property type="molecule type" value="Genomic_DNA"/>
</dbReference>
<protein>
    <submittedName>
        <fullName evidence="2">Uncharacterized protein</fullName>
    </submittedName>
</protein>
<dbReference type="AlphaFoldDB" id="C5LLH6"/>
<organism evidence="3">
    <name type="scientific">Perkinsus marinus (strain ATCC 50983 / TXsc)</name>
    <dbReference type="NCBI Taxonomy" id="423536"/>
    <lineage>
        <taxon>Eukaryota</taxon>
        <taxon>Sar</taxon>
        <taxon>Alveolata</taxon>
        <taxon>Perkinsozoa</taxon>
        <taxon>Perkinsea</taxon>
        <taxon>Perkinsida</taxon>
        <taxon>Perkinsidae</taxon>
        <taxon>Perkinsus</taxon>
    </lineage>
</organism>
<feature type="compositionally biased region" description="Acidic residues" evidence="1">
    <location>
        <begin position="121"/>
        <end position="130"/>
    </location>
</feature>
<name>C5LLH6_PERM5</name>
<dbReference type="RefSeq" id="XP_002769699.1">
    <property type="nucleotide sequence ID" value="XM_002769653.1"/>
</dbReference>
<keyword evidence="3" id="KW-1185">Reference proteome</keyword>
<feature type="compositionally biased region" description="Polar residues" evidence="1">
    <location>
        <begin position="59"/>
        <end position="80"/>
    </location>
</feature>
<dbReference type="InParanoid" id="C5LLH6"/>
<evidence type="ECO:0000256" key="1">
    <source>
        <dbReference type="SAM" id="MobiDB-lite"/>
    </source>
</evidence>